<accession>J0ZQ64</accession>
<dbReference type="STRING" id="1094562.ME1_00136"/>
<evidence type="ECO:0000313" key="1">
    <source>
        <dbReference type="EMBL" id="EJF90763.1"/>
    </source>
</evidence>
<comment type="caution">
    <text evidence="1">The sequence shown here is derived from an EMBL/GenBank/DDBJ whole genome shotgun (WGS) entry which is preliminary data.</text>
</comment>
<gene>
    <name evidence="1" type="ORF">ME1_00136</name>
</gene>
<dbReference type="EMBL" id="AILZ01000003">
    <property type="protein sequence ID" value="EJF90763.1"/>
    <property type="molecule type" value="Genomic_DNA"/>
</dbReference>
<dbReference type="AlphaFoldDB" id="J0ZQ64"/>
<dbReference type="HOGENOM" id="CLU_215548_0_0_5"/>
<evidence type="ECO:0000313" key="2">
    <source>
        <dbReference type="Proteomes" id="UP000002304"/>
    </source>
</evidence>
<proteinExistence type="predicted"/>
<reference evidence="1 2" key="1">
    <citation type="submission" date="2012-03" db="EMBL/GenBank/DDBJ databases">
        <title>The Genome Sequence of Bartonella vinsonii subsp. arupensis OK-94-513.</title>
        <authorList>
            <consortium name="The Broad Institute Genome Sequencing Platform"/>
            <consortium name="The Broad Institute Genome Sequencing Center for Infectious Disease"/>
            <person name="Feldgarden M."/>
            <person name="Kirby J."/>
            <person name="Kosoy M."/>
            <person name="Birtles R."/>
            <person name="Probert W.S."/>
            <person name="Chiaraviglio L."/>
            <person name="Young S.K."/>
            <person name="Zeng Q."/>
            <person name="Gargeya S."/>
            <person name="Fitzgerald M."/>
            <person name="Haas B."/>
            <person name="Abouelleil A."/>
            <person name="Alvarado L."/>
            <person name="Arachchi H.M."/>
            <person name="Berlin A."/>
            <person name="Chapman S.B."/>
            <person name="Gearin G."/>
            <person name="Goldberg J."/>
            <person name="Griggs A."/>
            <person name="Gujja S."/>
            <person name="Hansen M."/>
            <person name="Heiman D."/>
            <person name="Howarth C."/>
            <person name="Larimer J."/>
            <person name="Lui A."/>
            <person name="MacDonald P.J.P."/>
            <person name="McCowen C."/>
            <person name="Montmayeur A."/>
            <person name="Murphy C."/>
            <person name="Neiman D."/>
            <person name="Pearson M."/>
            <person name="Priest M."/>
            <person name="Roberts A."/>
            <person name="Saif S."/>
            <person name="Shea T."/>
            <person name="Sisk P."/>
            <person name="Stolte C."/>
            <person name="Sykes S."/>
            <person name="Wortman J."/>
            <person name="Nusbaum C."/>
            <person name="Birren B."/>
        </authorList>
    </citation>
    <scope>NUCLEOTIDE SEQUENCE [LARGE SCALE GENOMIC DNA]</scope>
    <source>
        <strain evidence="1 2">OK-94-513</strain>
    </source>
</reference>
<name>J0ZQ64_BARVI</name>
<feature type="non-terminal residue" evidence="1">
    <location>
        <position position="50"/>
    </location>
</feature>
<organism evidence="1 2">
    <name type="scientific">Bartonella vinsonii subsp. arupensis OK-94-513</name>
    <dbReference type="NCBI Taxonomy" id="1094562"/>
    <lineage>
        <taxon>Bacteria</taxon>
        <taxon>Pseudomonadati</taxon>
        <taxon>Pseudomonadota</taxon>
        <taxon>Alphaproteobacteria</taxon>
        <taxon>Hyphomicrobiales</taxon>
        <taxon>Bartonellaceae</taxon>
        <taxon>Bartonella</taxon>
    </lineage>
</organism>
<dbReference type="Proteomes" id="UP000002304">
    <property type="component" value="Unassembled WGS sequence"/>
</dbReference>
<protein>
    <submittedName>
        <fullName evidence="1">Uncharacterized protein</fullName>
    </submittedName>
</protein>
<sequence length="50" mass="5847">MRCSLFSFVLATVLCFISLPSLAETIREKAINQSESIQRQQTQEQRFQRL</sequence>